<organism evidence="1 2">
    <name type="scientific">Methylosinus trichosporium (strain ATCC 35070 / NCIMB 11131 / UNIQEM 75 / OB3b)</name>
    <dbReference type="NCBI Taxonomy" id="595536"/>
    <lineage>
        <taxon>Bacteria</taxon>
        <taxon>Pseudomonadati</taxon>
        <taxon>Pseudomonadota</taxon>
        <taxon>Alphaproteobacteria</taxon>
        <taxon>Hyphomicrobiales</taxon>
        <taxon>Methylocystaceae</taxon>
        <taxon>Methylosinus</taxon>
    </lineage>
</organism>
<keyword evidence="2" id="KW-1185">Reference proteome</keyword>
<evidence type="ECO:0008006" key="3">
    <source>
        <dbReference type="Google" id="ProtNLM"/>
    </source>
</evidence>
<evidence type="ECO:0000313" key="2">
    <source>
        <dbReference type="Proteomes" id="UP000230709"/>
    </source>
</evidence>
<dbReference type="RefSeq" id="WP_003614942.1">
    <property type="nucleotide sequence ID" value="NZ_ADVE02000001.1"/>
</dbReference>
<dbReference type="STRING" id="595536.GCA_000178815_02203"/>
<dbReference type="KEGG" id="mtw:CQW49_14705"/>
<name>A0A2D2D2B3_METT3</name>
<gene>
    <name evidence="1" type="ORF">CQW49_14705</name>
</gene>
<protein>
    <recommendedName>
        <fullName evidence="3">STAS/SEC14 domain-containing protein</fullName>
    </recommendedName>
</protein>
<dbReference type="Proteomes" id="UP000230709">
    <property type="component" value="Chromosome"/>
</dbReference>
<sequence length="140" mass="16075">MNLDTTQFPLVWMQDAPEEPHDDDGAFALLEELLQRGEPIVLLTEIGERSLDHEHTQDEKKRTALWMKKHRQELKLVRAMVAIEPSTAKRLAMKSFSIMFEKFWGYPMLMASSREEALKIARRLVSETEPGSFVTTDGTA</sequence>
<evidence type="ECO:0000313" key="1">
    <source>
        <dbReference type="EMBL" id="ATQ68989.1"/>
    </source>
</evidence>
<dbReference type="AlphaFoldDB" id="A0A2D2D2B3"/>
<accession>A0A2D2D2B3</accession>
<dbReference type="EMBL" id="CP023737">
    <property type="protein sequence ID" value="ATQ68989.1"/>
    <property type="molecule type" value="Genomic_DNA"/>
</dbReference>
<proteinExistence type="predicted"/>
<reference evidence="2" key="1">
    <citation type="submission" date="2017-10" db="EMBL/GenBank/DDBJ databases">
        <title>Completed PacBio SMRT sequence of Methylosinus trichosporium OB3b reveals presence of a third large plasmid.</title>
        <authorList>
            <person name="Charles T.C."/>
            <person name="Lynch M.D.J."/>
            <person name="Heil J.R."/>
            <person name="Cheng J."/>
        </authorList>
    </citation>
    <scope>NUCLEOTIDE SEQUENCE [LARGE SCALE GENOMIC DNA]</scope>
    <source>
        <strain evidence="2">OB3b</strain>
    </source>
</reference>